<accession>A0A645AP14</accession>
<comment type="caution">
    <text evidence="1">The sequence shown here is derived from an EMBL/GenBank/DDBJ whole genome shotgun (WGS) entry which is preliminary data.</text>
</comment>
<reference evidence="1" key="1">
    <citation type="submission" date="2019-08" db="EMBL/GenBank/DDBJ databases">
        <authorList>
            <person name="Kucharzyk K."/>
            <person name="Murdoch R.W."/>
            <person name="Higgins S."/>
            <person name="Loffler F."/>
        </authorList>
    </citation>
    <scope>NUCLEOTIDE SEQUENCE</scope>
</reference>
<name>A0A645AP14_9ZZZZ</name>
<organism evidence="1">
    <name type="scientific">bioreactor metagenome</name>
    <dbReference type="NCBI Taxonomy" id="1076179"/>
    <lineage>
        <taxon>unclassified sequences</taxon>
        <taxon>metagenomes</taxon>
        <taxon>ecological metagenomes</taxon>
    </lineage>
</organism>
<dbReference type="AlphaFoldDB" id="A0A645AP14"/>
<dbReference type="EMBL" id="VSSQ01014963">
    <property type="protein sequence ID" value="MPM54787.1"/>
    <property type="molecule type" value="Genomic_DNA"/>
</dbReference>
<sequence>MAQVSASVTVMLIVSRPALAGVKVTEVVVMPLLQRYETPVGAEAEIVIDDSRQVVSEPPKVITGSGCTEITMVSAK</sequence>
<protein>
    <submittedName>
        <fullName evidence="1">Uncharacterized protein</fullName>
    </submittedName>
</protein>
<evidence type="ECO:0000313" key="1">
    <source>
        <dbReference type="EMBL" id="MPM54787.1"/>
    </source>
</evidence>
<gene>
    <name evidence="1" type="ORF">SDC9_101567</name>
</gene>
<proteinExistence type="predicted"/>